<dbReference type="AlphaFoldDB" id="A0A2Z3JM66"/>
<evidence type="ECO:0000313" key="1">
    <source>
        <dbReference type="EMBL" id="AWN22798.1"/>
    </source>
</evidence>
<evidence type="ECO:0000313" key="2">
    <source>
        <dbReference type="Proteomes" id="UP000245368"/>
    </source>
</evidence>
<dbReference type="Proteomes" id="UP000245368">
    <property type="component" value="Chromosome"/>
</dbReference>
<dbReference type="InterPro" id="IPR010090">
    <property type="entry name" value="Phage_tape_meas"/>
</dbReference>
<keyword evidence="2" id="KW-1185">Reference proteome</keyword>
<dbReference type="OrthoDB" id="2161870at2"/>
<organism evidence="1 2">
    <name type="scientific">Deinococcus irradiatisoli</name>
    <dbReference type="NCBI Taxonomy" id="2202254"/>
    <lineage>
        <taxon>Bacteria</taxon>
        <taxon>Thermotogati</taxon>
        <taxon>Deinococcota</taxon>
        <taxon>Deinococci</taxon>
        <taxon>Deinococcales</taxon>
        <taxon>Deinococcaceae</taxon>
        <taxon>Deinococcus</taxon>
    </lineage>
</organism>
<dbReference type="KEGG" id="dez:DKM44_05795"/>
<dbReference type="NCBIfam" id="TIGR01760">
    <property type="entry name" value="tape_meas_TP901"/>
    <property type="match status" value="1"/>
</dbReference>
<proteinExistence type="predicted"/>
<sequence length="271" mass="29195">MLVGLHGVDGIKAYTTSMSALSIVLRDANGHSAGLEQVGQEIVKVLRSTGLTTEEVNAQFATTVDTLVALKTQFGVAIPEVTTLAKYWSSYAASIGMSTTQIWAWSAALVSVVARAQGAGGALTKILEKATAAAAEWGKDWAKWAQVLGISTEAAKELLKQDPNGFLTRFAQGMSNSSKAGAVPFFEACETGGFRRIRFTGQLFPLCSSPQHPEHTFQQYAVVPPGTTALGLPLRRTQEGRQRRPVLILQLHPLRMPDPSPCHRDHVLDDL</sequence>
<dbReference type="EMBL" id="CP029494">
    <property type="protein sequence ID" value="AWN22798.1"/>
    <property type="molecule type" value="Genomic_DNA"/>
</dbReference>
<reference evidence="1 2" key="1">
    <citation type="submission" date="2018-05" db="EMBL/GenBank/DDBJ databases">
        <title>Complete Genome Sequence of Deinococcus sp. strain 17bor-2.</title>
        <authorList>
            <person name="Srinivasan S."/>
        </authorList>
    </citation>
    <scope>NUCLEOTIDE SEQUENCE [LARGE SCALE GENOMIC DNA]</scope>
    <source>
        <strain evidence="1 2">17bor-2</strain>
    </source>
</reference>
<protein>
    <submittedName>
        <fullName evidence="1">Phage tail tape measure protein</fullName>
    </submittedName>
</protein>
<name>A0A2Z3JM66_9DEIO</name>
<gene>
    <name evidence="1" type="ORF">DKM44_05795</name>
</gene>
<accession>A0A2Z3JM66</accession>